<dbReference type="PANTHER" id="PTHR43267:SF3">
    <property type="entry name" value="THIF PROTEIN"/>
    <property type="match status" value="1"/>
</dbReference>
<evidence type="ECO:0000259" key="1">
    <source>
        <dbReference type="Pfam" id="PF00899"/>
    </source>
</evidence>
<comment type="caution">
    <text evidence="2">The sequence shown here is derived from an EMBL/GenBank/DDBJ whole genome shotgun (WGS) entry which is preliminary data.</text>
</comment>
<dbReference type="OrthoDB" id="5149792at2"/>
<keyword evidence="3" id="KW-1185">Reference proteome</keyword>
<dbReference type="GO" id="GO:0008641">
    <property type="term" value="F:ubiquitin-like modifier activating enzyme activity"/>
    <property type="evidence" value="ECO:0007669"/>
    <property type="project" value="InterPro"/>
</dbReference>
<protein>
    <recommendedName>
        <fullName evidence="1">THIF-type NAD/FAD binding fold domain-containing protein</fullName>
    </recommendedName>
</protein>
<dbReference type="InterPro" id="IPR000594">
    <property type="entry name" value="ThiF_NAD_FAD-bd"/>
</dbReference>
<proteinExistence type="predicted"/>
<dbReference type="Gene3D" id="3.40.50.720">
    <property type="entry name" value="NAD(P)-binding Rossmann-like Domain"/>
    <property type="match status" value="1"/>
</dbReference>
<dbReference type="STRING" id="1220583.GOACH_24_00020"/>
<name>L7KPE5_9ACTN</name>
<accession>L7KPE5</accession>
<evidence type="ECO:0000313" key="2">
    <source>
        <dbReference type="EMBL" id="GAC50381.1"/>
    </source>
</evidence>
<dbReference type="RefSeq" id="WP_005178089.1">
    <property type="nucleotide sequence ID" value="NZ_BANR01000024.1"/>
</dbReference>
<gene>
    <name evidence="2" type="ORF">GOACH_24_00020</name>
</gene>
<evidence type="ECO:0000313" key="3">
    <source>
        <dbReference type="Proteomes" id="UP000010988"/>
    </source>
</evidence>
<dbReference type="InterPro" id="IPR045886">
    <property type="entry name" value="ThiF/MoeB/HesA"/>
</dbReference>
<dbReference type="Pfam" id="PF00899">
    <property type="entry name" value="ThiF"/>
    <property type="match status" value="1"/>
</dbReference>
<reference evidence="2 3" key="1">
    <citation type="submission" date="2012-12" db="EMBL/GenBank/DDBJ databases">
        <title>Whole genome shotgun sequence of Gordonia aichiensis NBRC 108223.</title>
        <authorList>
            <person name="Isaki-Nakamura S."/>
            <person name="Hosoyama A."/>
            <person name="Tsuchikane K."/>
            <person name="Ando Y."/>
            <person name="Baba S."/>
            <person name="Ohji S."/>
            <person name="Hamada M."/>
            <person name="Tamura T."/>
            <person name="Yamazoe A."/>
            <person name="Yamazaki S."/>
            <person name="Fujita N."/>
        </authorList>
    </citation>
    <scope>NUCLEOTIDE SEQUENCE [LARGE SCALE GENOMIC DNA]</scope>
    <source>
        <strain evidence="2 3">NBRC 108223</strain>
    </source>
</reference>
<dbReference type="PANTHER" id="PTHR43267">
    <property type="entry name" value="TRNA THREONYLCARBAMOYLADENOSINE DEHYDRATASE"/>
    <property type="match status" value="1"/>
</dbReference>
<dbReference type="InterPro" id="IPR035985">
    <property type="entry name" value="Ubiquitin-activating_enz"/>
</dbReference>
<dbReference type="SUPFAM" id="SSF69572">
    <property type="entry name" value="Activating enzymes of the ubiquitin-like proteins"/>
    <property type="match status" value="1"/>
</dbReference>
<organism evidence="2 3">
    <name type="scientific">Gordonia aichiensis NBRC 108223</name>
    <dbReference type="NCBI Taxonomy" id="1220583"/>
    <lineage>
        <taxon>Bacteria</taxon>
        <taxon>Bacillati</taxon>
        <taxon>Actinomycetota</taxon>
        <taxon>Actinomycetes</taxon>
        <taxon>Mycobacteriales</taxon>
        <taxon>Gordoniaceae</taxon>
        <taxon>Gordonia</taxon>
    </lineage>
</organism>
<dbReference type="Proteomes" id="UP000010988">
    <property type="component" value="Unassembled WGS sequence"/>
</dbReference>
<dbReference type="AlphaFoldDB" id="L7KPE5"/>
<dbReference type="eggNOG" id="COG0476">
    <property type="taxonomic scope" value="Bacteria"/>
</dbReference>
<sequence length="342" mass="37567">MIEILHPRYDRDRLTQLAAGHVRIVDTWPESVNEYLAMAALDSDLPAINGDNPDAHTRWIYFPWRATLVRLPDSDVFHRLRTGRNRYLITDAEQQRWAEATIAVAGLSVGASLLHTCVLTGCRRFRIADGDTLGPTNLNRLTGSVCDLGMKKSLLAHRRMLETDPYLSVDVFSSGVMPSTAREFVSGGEGVARADVVLEEVDDLPTKVELRRQARAAGAPLVMVTDDGDNVIVDVERYDLDPNYPAFHGSVGDIESWGEADLRDPRHRMWLVGSIVGDDISPRVSEAFAVVGRRIPSWPQLGTASTAAGAVGACVARRIVCGDAVLSGRARVRIDNLVFDAR</sequence>
<dbReference type="EMBL" id="BANR01000024">
    <property type="protein sequence ID" value="GAC50381.1"/>
    <property type="molecule type" value="Genomic_DNA"/>
</dbReference>
<feature type="domain" description="THIF-type NAD/FAD binding fold" evidence="1">
    <location>
        <begin position="87"/>
        <end position="222"/>
    </location>
</feature>
<dbReference type="GO" id="GO:0061503">
    <property type="term" value="F:tRNA threonylcarbamoyladenosine dehydratase"/>
    <property type="evidence" value="ECO:0007669"/>
    <property type="project" value="TreeGrafter"/>
</dbReference>
<dbReference type="GO" id="GO:0061504">
    <property type="term" value="P:cyclic threonylcarbamoyladenosine biosynthetic process"/>
    <property type="evidence" value="ECO:0007669"/>
    <property type="project" value="TreeGrafter"/>
</dbReference>